<organism evidence="2 3">
    <name type="scientific">Cecembia rubra</name>
    <dbReference type="NCBI Taxonomy" id="1485585"/>
    <lineage>
        <taxon>Bacteria</taxon>
        <taxon>Pseudomonadati</taxon>
        <taxon>Bacteroidota</taxon>
        <taxon>Cytophagia</taxon>
        <taxon>Cytophagales</taxon>
        <taxon>Cyclobacteriaceae</taxon>
        <taxon>Cecembia</taxon>
    </lineage>
</organism>
<gene>
    <name evidence="2" type="ORF">CLV48_101114</name>
</gene>
<dbReference type="EMBL" id="PYGF01000001">
    <property type="protein sequence ID" value="PSL07185.1"/>
    <property type="molecule type" value="Genomic_DNA"/>
</dbReference>
<keyword evidence="1" id="KW-0051">Antiviral defense</keyword>
<protein>
    <submittedName>
        <fullName evidence="2">CRISPR-associated protein Cas5h</fullName>
    </submittedName>
</protein>
<dbReference type="AlphaFoldDB" id="A0A2P8ECI2"/>
<keyword evidence="3" id="KW-1185">Reference proteome</keyword>
<dbReference type="RefSeq" id="WP_211299872.1">
    <property type="nucleotide sequence ID" value="NZ_PYGF01000001.1"/>
</dbReference>
<proteinExistence type="predicted"/>
<evidence type="ECO:0000313" key="3">
    <source>
        <dbReference type="Proteomes" id="UP000240708"/>
    </source>
</evidence>
<evidence type="ECO:0000256" key="1">
    <source>
        <dbReference type="ARBA" id="ARBA00023118"/>
    </source>
</evidence>
<accession>A0A2P8ECI2</accession>
<name>A0A2P8ECI2_9BACT</name>
<dbReference type="InterPro" id="IPR013422">
    <property type="entry name" value="CRISPR-assoc_prot_Cas5_N"/>
</dbReference>
<reference evidence="2 3" key="1">
    <citation type="submission" date="2018-03" db="EMBL/GenBank/DDBJ databases">
        <title>Genomic Encyclopedia of Archaeal and Bacterial Type Strains, Phase II (KMG-II): from individual species to whole genera.</title>
        <authorList>
            <person name="Goeker M."/>
        </authorList>
    </citation>
    <scope>NUCLEOTIDE SEQUENCE [LARGE SCALE GENOMIC DNA]</scope>
    <source>
        <strain evidence="2 3">DSM 28057</strain>
    </source>
</reference>
<dbReference type="Proteomes" id="UP000240708">
    <property type="component" value="Unassembled WGS sequence"/>
</dbReference>
<dbReference type="GO" id="GO:0051607">
    <property type="term" value="P:defense response to virus"/>
    <property type="evidence" value="ECO:0007669"/>
    <property type="project" value="UniProtKB-KW"/>
</dbReference>
<sequence length="260" mass="30073">MEKLVSIDLYADFGFLRKPDTNDGIAMSYNMLHKPAVIGIFGAILGLEGYQKRGELPQYYQVLHDLKIGIEPIGAEKGNFPKTTIVYTNTVGYANRDGNFIAYENTLIKPCYRVYISLPSDHSLYDYLKSGKSEYIPYLGKNEFPVWWYKDSFKEYDLKPFGFDREFQVKSLFRKHEGDISQKNQAKSGTFSLISELSAINDAFFYFERLPIGFHEFKTKRGKEYQYEMASFVFSNAKFASDYKLENLYSINSSEVVQLN</sequence>
<comment type="caution">
    <text evidence="2">The sequence shown here is derived from an EMBL/GenBank/DDBJ whole genome shotgun (WGS) entry which is preliminary data.</text>
</comment>
<evidence type="ECO:0000313" key="2">
    <source>
        <dbReference type="EMBL" id="PSL07185.1"/>
    </source>
</evidence>
<dbReference type="NCBIfam" id="TIGR02593">
    <property type="entry name" value="CRISPR_cas5"/>
    <property type="match status" value="1"/>
</dbReference>